<dbReference type="PANTHER" id="PTHR46086:SF4">
    <property type="entry name" value="ALPHA_BETA-HYDROLASES SUPERFAMILY PROTEIN"/>
    <property type="match status" value="1"/>
</dbReference>
<proteinExistence type="predicted"/>
<dbReference type="GO" id="GO:0004806">
    <property type="term" value="F:triacylglycerol lipase activity"/>
    <property type="evidence" value="ECO:0007669"/>
    <property type="project" value="InterPro"/>
</dbReference>
<keyword evidence="2" id="KW-1185">Reference proteome</keyword>
<evidence type="ECO:0000313" key="1">
    <source>
        <dbReference type="EMBL" id="KAI7748472.1"/>
    </source>
</evidence>
<name>A0AAD5CUZ1_AMBAR</name>
<dbReference type="EMBL" id="JAMZMK010006523">
    <property type="protein sequence ID" value="KAI7748472.1"/>
    <property type="molecule type" value="Genomic_DNA"/>
</dbReference>
<reference evidence="1" key="1">
    <citation type="submission" date="2022-06" db="EMBL/GenBank/DDBJ databases">
        <title>Uncovering the hologenomic basis of an extraordinary plant invasion.</title>
        <authorList>
            <person name="Bieker V.C."/>
            <person name="Martin M.D."/>
            <person name="Gilbert T."/>
            <person name="Hodgins K."/>
            <person name="Battlay P."/>
            <person name="Petersen B."/>
            <person name="Wilson J."/>
        </authorList>
    </citation>
    <scope>NUCLEOTIDE SEQUENCE</scope>
    <source>
        <strain evidence="1">AA19_3_7</strain>
        <tissue evidence="1">Leaf</tissue>
    </source>
</reference>
<organism evidence="1 2">
    <name type="scientific">Ambrosia artemisiifolia</name>
    <name type="common">Common ragweed</name>
    <dbReference type="NCBI Taxonomy" id="4212"/>
    <lineage>
        <taxon>Eukaryota</taxon>
        <taxon>Viridiplantae</taxon>
        <taxon>Streptophyta</taxon>
        <taxon>Embryophyta</taxon>
        <taxon>Tracheophyta</taxon>
        <taxon>Spermatophyta</taxon>
        <taxon>Magnoliopsida</taxon>
        <taxon>eudicotyledons</taxon>
        <taxon>Gunneridae</taxon>
        <taxon>Pentapetalae</taxon>
        <taxon>asterids</taxon>
        <taxon>campanulids</taxon>
        <taxon>Asterales</taxon>
        <taxon>Asteraceae</taxon>
        <taxon>Asteroideae</taxon>
        <taxon>Heliantheae alliance</taxon>
        <taxon>Heliantheae</taxon>
        <taxon>Ambrosia</taxon>
    </lineage>
</organism>
<dbReference type="AlphaFoldDB" id="A0AAD5CUZ1"/>
<dbReference type="PANTHER" id="PTHR46086">
    <property type="entry name" value="ALPHA/BETA-HYDROLASES SUPERFAMILY PROTEIN"/>
    <property type="match status" value="1"/>
</dbReference>
<gene>
    <name evidence="1" type="ORF">M8C21_009295</name>
</gene>
<accession>A0AAD5CUZ1</accession>
<evidence type="ECO:0000313" key="2">
    <source>
        <dbReference type="Proteomes" id="UP001206925"/>
    </source>
</evidence>
<comment type="caution">
    <text evidence="1">The sequence shown here is derived from an EMBL/GenBank/DDBJ whole genome shotgun (WGS) entry which is preliminary data.</text>
</comment>
<dbReference type="InterPro" id="IPR044819">
    <property type="entry name" value="OBL-like"/>
</dbReference>
<sequence length="176" mass="19810">MATGEEFCENYLVVNAKEASLYDTACILMRSTTFLNTKKFYDEQSEHVGRSICEDILRRLVIFASILIQKILIWIEKPVALIGATIEIWLNLLSSNGGFFGLLINHIRGKVVMPEESPEKFVSFIGELDDRLKLDATIIKGDGRYNSSISMMAAKLSYENEAFVKAAIQDQMKVSC</sequence>
<dbReference type="GO" id="GO:0006629">
    <property type="term" value="P:lipid metabolic process"/>
    <property type="evidence" value="ECO:0007669"/>
    <property type="project" value="InterPro"/>
</dbReference>
<dbReference type="Proteomes" id="UP001206925">
    <property type="component" value="Unassembled WGS sequence"/>
</dbReference>
<protein>
    <submittedName>
        <fullName evidence="1">Uncharacterized protein</fullName>
    </submittedName>
</protein>